<evidence type="ECO:0000313" key="2">
    <source>
        <dbReference type="EMBL" id="KKY36788.1"/>
    </source>
</evidence>
<keyword evidence="3" id="KW-1185">Reference proteome</keyword>
<proteinExistence type="predicted"/>
<protein>
    <submittedName>
        <fullName evidence="2">Putative heterokaryon incompatibility protein</fullName>
    </submittedName>
</protein>
<dbReference type="PANTHER" id="PTHR24148">
    <property type="entry name" value="ANKYRIN REPEAT DOMAIN-CONTAINING PROTEIN 39 HOMOLOG-RELATED"/>
    <property type="match status" value="1"/>
</dbReference>
<dbReference type="OrthoDB" id="5386682at2759"/>
<dbReference type="Proteomes" id="UP000034680">
    <property type="component" value="Unassembled WGS sequence"/>
</dbReference>
<reference evidence="2 3" key="1">
    <citation type="submission" date="2015-05" db="EMBL/GenBank/DDBJ databases">
        <title>Distinctive expansion of gene families associated with plant cell wall degradation and secondary metabolism in the genomes of grapevine trunk pathogens.</title>
        <authorList>
            <person name="Lawrence D.P."/>
            <person name="Travadon R."/>
            <person name="Rolshausen P.E."/>
            <person name="Baumgartner K."/>
        </authorList>
    </citation>
    <scope>NUCLEOTIDE SEQUENCE [LARGE SCALE GENOMIC DNA]</scope>
    <source>
        <strain evidence="2">DA912</strain>
    </source>
</reference>
<dbReference type="InterPro" id="IPR052895">
    <property type="entry name" value="HetReg/Transcr_Mod"/>
</dbReference>
<comment type="caution">
    <text evidence="2">The sequence shown here is derived from an EMBL/GenBank/DDBJ whole genome shotgun (WGS) entry which is preliminary data.</text>
</comment>
<evidence type="ECO:0000313" key="3">
    <source>
        <dbReference type="Proteomes" id="UP000034680"/>
    </source>
</evidence>
<feature type="domain" description="Heterokaryon incompatibility" evidence="1">
    <location>
        <begin position="1"/>
        <end position="116"/>
    </location>
</feature>
<dbReference type="EMBL" id="LCUC01000107">
    <property type="protein sequence ID" value="KKY36788.1"/>
    <property type="molecule type" value="Genomic_DNA"/>
</dbReference>
<evidence type="ECO:0000259" key="1">
    <source>
        <dbReference type="Pfam" id="PF06985"/>
    </source>
</evidence>
<dbReference type="PANTHER" id="PTHR24148:SF64">
    <property type="entry name" value="HETEROKARYON INCOMPATIBILITY DOMAIN-CONTAINING PROTEIN"/>
    <property type="match status" value="1"/>
</dbReference>
<name>A0A0G2HPD7_9PEZI</name>
<dbReference type="AlphaFoldDB" id="A0A0G2HPD7"/>
<dbReference type="Pfam" id="PF06985">
    <property type="entry name" value="HET"/>
    <property type="match status" value="1"/>
</dbReference>
<reference evidence="2 3" key="2">
    <citation type="submission" date="2015-05" db="EMBL/GenBank/DDBJ databases">
        <authorList>
            <person name="Morales-Cruz A."/>
            <person name="Amrine K.C."/>
            <person name="Cantu D."/>
        </authorList>
    </citation>
    <scope>NUCLEOTIDE SEQUENCE [LARGE SCALE GENOMIC DNA]</scope>
    <source>
        <strain evidence="2">DA912</strain>
    </source>
</reference>
<organism evidence="2 3">
    <name type="scientific">Diaporthe ampelina</name>
    <dbReference type="NCBI Taxonomy" id="1214573"/>
    <lineage>
        <taxon>Eukaryota</taxon>
        <taxon>Fungi</taxon>
        <taxon>Dikarya</taxon>
        <taxon>Ascomycota</taxon>
        <taxon>Pezizomycotina</taxon>
        <taxon>Sordariomycetes</taxon>
        <taxon>Sordariomycetidae</taxon>
        <taxon>Diaporthales</taxon>
        <taxon>Diaporthaceae</taxon>
        <taxon>Diaporthe</taxon>
    </lineage>
</organism>
<gene>
    <name evidence="2" type="ORF">UCDDA912_g03226</name>
</gene>
<sequence>MMAEIYKSAVSVIVWLGPASHDSSLAFKCIQNMSSIANDVPNDVLSRLGLHEGDSPETAQAIFNSKLSEERQADLAAGIAELGKAVTSSLPPAEELAALENLFTRSWWTRVWTLQEVVLNSAVIYKCGDAKATENDMFHAASVWLEISSRDSRYQSSKWHLLTVIETKEEFYKDDDSKEKETENDSEMPSALQLLNLVKIYHSRQSSQPVDRIYGLLGLASNADKHLQPDYSKSTESVFTDFAVDCLSLYESLTFLIKAGINCPKVQQHLNLPSWVPNWTQSLSLEPFHGEGLACANAGIGKMTTLPSTSEDRQTLFSKGIIYDVISSIKSVPLFEEVDACYWEDMLPGGNPQPYHLRGHSITQLEALFRAIVLDFAFSHEDGSLGPERLPIKDEDRLFLVFTAFLREIGTAQGQSANQNLDEKLGDILLRWIGETRNGRPDEAILGVLLGQARADSYIHWLRKEVAYARDHGFDILDTFKAPGFSNMYQYTRRMYVGDNGRALFRTDRSLLGSAHVGLRPGDAICVLTHFEAPVALRKCQDGDGHTSWQLLGPCFVLGLMDGEAIAELKEGKLDLETFNIV</sequence>
<accession>A0A0G2HPD7</accession>
<dbReference type="InterPro" id="IPR010730">
    <property type="entry name" value="HET"/>
</dbReference>